<sequence>MLELPARPRFLDIHDRALGAADIALLLSKPSIRGLTFTGCGIGDDAVRALCALPKLERLWLGGSAISDAVLPDIARVRALNWLVLDNTGISDAGVAALSGHARLHHLSLRSTQVGDASVPHIVGLASLSYLDVTGSAVTRDGVLALAAHPTLTLHSDDIHPAGLDGDFVREQRRLASRTPPGFMPGAGEQAAALAALQGFWDGISAWETQLALDQSVDRHLSDWRPALRAAVFAQFCTPRHSASGQAEAGSFGIPPTYEQHSIIDVEWLSARKVCVYTIHLGHLQSRFVLMKKGSTWLLDHMQNLFDGWKNGYL</sequence>
<organism evidence="2 3">
    <name type="scientific">Massilia aquatica</name>
    <dbReference type="NCBI Taxonomy" id="2609000"/>
    <lineage>
        <taxon>Bacteria</taxon>
        <taxon>Pseudomonadati</taxon>
        <taxon>Pseudomonadota</taxon>
        <taxon>Betaproteobacteria</taxon>
        <taxon>Burkholderiales</taxon>
        <taxon>Oxalobacteraceae</taxon>
        <taxon>Telluria group</taxon>
        <taxon>Massilia</taxon>
    </lineage>
</organism>
<evidence type="ECO:0000313" key="3">
    <source>
        <dbReference type="Proteomes" id="UP000819052"/>
    </source>
</evidence>
<proteinExistence type="predicted"/>
<reference evidence="2 3" key="1">
    <citation type="submission" date="2019-09" db="EMBL/GenBank/DDBJ databases">
        <title>Taxonomy of Antarctic Massilia spp.: description of Massilia rubra sp. nov., Massilia aquatica sp. nov., Massilia mucilaginosa sp. nov., Massilia frigida sp. nov. isolated from streams, lakes and regoliths.</title>
        <authorList>
            <person name="Holochova P."/>
            <person name="Sedlacek I."/>
            <person name="Kralova S."/>
            <person name="Maslanova I."/>
            <person name="Busse H.-J."/>
            <person name="Stankova E."/>
            <person name="Vrbovska V."/>
            <person name="Kovarovic V."/>
            <person name="Bartak M."/>
            <person name="Svec P."/>
            <person name="Pantucek R."/>
        </authorList>
    </citation>
    <scope>NUCLEOTIDE SEQUENCE [LARGE SCALE GENOMIC DNA]</scope>
    <source>
        <strain evidence="2 3">CCM 8693</strain>
    </source>
</reference>
<dbReference type="SUPFAM" id="SSF52047">
    <property type="entry name" value="RNI-like"/>
    <property type="match status" value="1"/>
</dbReference>
<dbReference type="InterPro" id="IPR032675">
    <property type="entry name" value="LRR_dom_sf"/>
</dbReference>
<dbReference type="Gene3D" id="3.80.10.10">
    <property type="entry name" value="Ribonuclease Inhibitor"/>
    <property type="match status" value="1"/>
</dbReference>
<dbReference type="InterPro" id="IPR028049">
    <property type="entry name" value="Imm-NTF2"/>
</dbReference>
<protein>
    <recommendedName>
        <fullName evidence="1">NTF2 fold immunity protein domain-containing protein</fullName>
    </recommendedName>
</protein>
<evidence type="ECO:0000313" key="2">
    <source>
        <dbReference type="EMBL" id="NHZ41168.1"/>
    </source>
</evidence>
<dbReference type="Pfam" id="PF15655">
    <property type="entry name" value="Imm-NTF2"/>
    <property type="match status" value="1"/>
</dbReference>
<keyword evidence="3" id="KW-1185">Reference proteome</keyword>
<dbReference type="RefSeq" id="WP_167076945.1">
    <property type="nucleotide sequence ID" value="NZ_VVIW01000006.1"/>
</dbReference>
<dbReference type="EMBL" id="VVIW01000006">
    <property type="protein sequence ID" value="NHZ41168.1"/>
    <property type="molecule type" value="Genomic_DNA"/>
</dbReference>
<accession>A0ABX0M3H9</accession>
<evidence type="ECO:0000259" key="1">
    <source>
        <dbReference type="Pfam" id="PF15655"/>
    </source>
</evidence>
<dbReference type="Proteomes" id="UP000819052">
    <property type="component" value="Unassembled WGS sequence"/>
</dbReference>
<feature type="domain" description="NTF2 fold immunity protein" evidence="1">
    <location>
        <begin position="198"/>
        <end position="310"/>
    </location>
</feature>
<gene>
    <name evidence="2" type="ORF">F1609_13525</name>
</gene>
<name>A0ABX0M3H9_9BURK</name>
<comment type="caution">
    <text evidence="2">The sequence shown here is derived from an EMBL/GenBank/DDBJ whole genome shotgun (WGS) entry which is preliminary data.</text>
</comment>